<accession>A0AA38U691</accession>
<organism evidence="1 2">
    <name type="scientific">Centaurea solstitialis</name>
    <name type="common">yellow star-thistle</name>
    <dbReference type="NCBI Taxonomy" id="347529"/>
    <lineage>
        <taxon>Eukaryota</taxon>
        <taxon>Viridiplantae</taxon>
        <taxon>Streptophyta</taxon>
        <taxon>Embryophyta</taxon>
        <taxon>Tracheophyta</taxon>
        <taxon>Spermatophyta</taxon>
        <taxon>Magnoliopsida</taxon>
        <taxon>eudicotyledons</taxon>
        <taxon>Gunneridae</taxon>
        <taxon>Pentapetalae</taxon>
        <taxon>asterids</taxon>
        <taxon>campanulids</taxon>
        <taxon>Asterales</taxon>
        <taxon>Asteraceae</taxon>
        <taxon>Carduoideae</taxon>
        <taxon>Cardueae</taxon>
        <taxon>Centaureinae</taxon>
        <taxon>Centaurea</taxon>
    </lineage>
</organism>
<reference evidence="1" key="1">
    <citation type="submission" date="2023-03" db="EMBL/GenBank/DDBJ databases">
        <title>Chromosome-scale reference genome and RAD-based genetic map of yellow starthistle (Centaurea solstitialis) reveal putative structural variation and QTLs associated with invader traits.</title>
        <authorList>
            <person name="Reatini B."/>
            <person name="Cang F.A."/>
            <person name="Jiang Q."/>
            <person name="Mckibben M.T.W."/>
            <person name="Barker M.S."/>
            <person name="Rieseberg L.H."/>
            <person name="Dlugosch K.M."/>
        </authorList>
    </citation>
    <scope>NUCLEOTIDE SEQUENCE</scope>
    <source>
        <strain evidence="1">CAN-66</strain>
        <tissue evidence="1">Leaf</tissue>
    </source>
</reference>
<evidence type="ECO:0000313" key="2">
    <source>
        <dbReference type="Proteomes" id="UP001172457"/>
    </source>
</evidence>
<protein>
    <submittedName>
        <fullName evidence="1">Uncharacterized protein</fullName>
    </submittedName>
</protein>
<proteinExistence type="predicted"/>
<comment type="caution">
    <text evidence="1">The sequence shown here is derived from an EMBL/GenBank/DDBJ whole genome shotgun (WGS) entry which is preliminary data.</text>
</comment>
<evidence type="ECO:0000313" key="1">
    <source>
        <dbReference type="EMBL" id="KAJ9566881.1"/>
    </source>
</evidence>
<keyword evidence="2" id="KW-1185">Reference proteome</keyword>
<name>A0AA38U691_9ASTR</name>
<dbReference type="AlphaFoldDB" id="A0AA38U691"/>
<gene>
    <name evidence="1" type="ORF">OSB04_002847</name>
</gene>
<sequence>MDGVDMTLTMRNNLSTNILCFVTGIIILSMITKFNAVDCRALRCTQLNTNTINASTAAASIITSFNNTTSVRNLGLRMRDLSYKLASGPSRRGAGH</sequence>
<dbReference type="EMBL" id="JARYMX010000001">
    <property type="protein sequence ID" value="KAJ9566881.1"/>
    <property type="molecule type" value="Genomic_DNA"/>
</dbReference>
<dbReference type="Proteomes" id="UP001172457">
    <property type="component" value="Chromosome 1"/>
</dbReference>